<evidence type="ECO:0000313" key="4">
    <source>
        <dbReference type="Proteomes" id="UP000559885"/>
    </source>
</evidence>
<comment type="caution">
    <text evidence="3">The sequence shown here is derived from an EMBL/GenBank/DDBJ whole genome shotgun (WGS) entry which is preliminary data.</text>
</comment>
<dbReference type="EMBL" id="JAARRM010000007">
    <property type="protein sequence ID" value="MBC1522438.1"/>
    <property type="molecule type" value="Genomic_DNA"/>
</dbReference>
<protein>
    <submittedName>
        <fullName evidence="3">Phage regulatory protein</fullName>
    </submittedName>
</protein>
<dbReference type="AlphaFoldDB" id="A0A841ZT58"/>
<name>A0A841ZT58_9LIST</name>
<evidence type="ECO:0000259" key="1">
    <source>
        <dbReference type="Pfam" id="PF10543"/>
    </source>
</evidence>
<organism evidence="3 4">
    <name type="scientific">Listeria aquatica</name>
    <dbReference type="NCBI Taxonomy" id="1494960"/>
    <lineage>
        <taxon>Bacteria</taxon>
        <taxon>Bacillati</taxon>
        <taxon>Bacillota</taxon>
        <taxon>Bacilli</taxon>
        <taxon>Bacillales</taxon>
        <taxon>Listeriaceae</taxon>
        <taxon>Listeria</taxon>
    </lineage>
</organism>
<dbReference type="InterPro" id="IPR018873">
    <property type="entry name" value="KilA-N_DNA-bd_domain"/>
</dbReference>
<dbReference type="Pfam" id="PF10543">
    <property type="entry name" value="ORF6N"/>
    <property type="match status" value="1"/>
</dbReference>
<evidence type="ECO:0000259" key="2">
    <source>
        <dbReference type="Pfam" id="PF10552"/>
    </source>
</evidence>
<dbReference type="Proteomes" id="UP000559885">
    <property type="component" value="Unassembled WGS sequence"/>
</dbReference>
<gene>
    <name evidence="3" type="ORF">HB912_12345</name>
</gene>
<dbReference type="InterPro" id="IPR018878">
    <property type="entry name" value="ORF6C_dom"/>
</dbReference>
<dbReference type="Pfam" id="PF10552">
    <property type="entry name" value="ORF6C"/>
    <property type="match status" value="1"/>
</dbReference>
<accession>A0A841ZT58</accession>
<sequence length="236" mass="28031">MYQIMPDTIEKDDERVLTTEQLADFYGCPEYAIKQNFNNNKDKFIKGKHYYYLEGEELAQFKNSVENFYPVGKNARQLYLWTKRGASRHSKMLGTERAWDMYDQLEESYFNQNNQPMSIEQMMIHQLQEMQAVKTDVAMLKDTMRIDGNQQYTLKETGKKRALSVLGGYQSKAYEAISKKVFSQMWRDFKKQFLIPRYGDLSKKDFEAGMDFLNMWLPETSVRLEIKNLNQQENLF</sequence>
<dbReference type="RefSeq" id="WP_185374992.1">
    <property type="nucleotide sequence ID" value="NZ_JAARRM010000007.1"/>
</dbReference>
<feature type="domain" description="ORF6C" evidence="2">
    <location>
        <begin position="127"/>
        <end position="226"/>
    </location>
</feature>
<proteinExistence type="predicted"/>
<evidence type="ECO:0000313" key="3">
    <source>
        <dbReference type="EMBL" id="MBC1522438.1"/>
    </source>
</evidence>
<reference evidence="3 4" key="1">
    <citation type="submission" date="2020-03" db="EMBL/GenBank/DDBJ databases">
        <title>Soil Listeria distribution.</title>
        <authorList>
            <person name="Liao J."/>
            <person name="Wiedmann M."/>
        </authorList>
    </citation>
    <scope>NUCLEOTIDE SEQUENCE [LARGE SCALE GENOMIC DNA]</scope>
    <source>
        <strain evidence="3 4">FSL L7-1507</strain>
    </source>
</reference>
<feature type="domain" description="KilA-N DNA-binding" evidence="1">
    <location>
        <begin position="9"/>
        <end position="92"/>
    </location>
</feature>